<dbReference type="EMBL" id="JACVFC010000001">
    <property type="protein sequence ID" value="MBC9930181.1"/>
    <property type="molecule type" value="Genomic_DNA"/>
</dbReference>
<reference evidence="1 2" key="1">
    <citation type="submission" date="2020-09" db="EMBL/GenBank/DDBJ databases">
        <title>Genome sequences of type strains of Chitinophaga qingshengii and Chitinophaga varians.</title>
        <authorList>
            <person name="Kittiwongwattana C."/>
        </authorList>
    </citation>
    <scope>NUCLEOTIDE SEQUENCE [LARGE SCALE GENOMIC DNA]</scope>
    <source>
        <strain evidence="1 2">JCM 30026</strain>
    </source>
</reference>
<evidence type="ECO:0000313" key="2">
    <source>
        <dbReference type="Proteomes" id="UP000659124"/>
    </source>
</evidence>
<organism evidence="1 2">
    <name type="scientific">Chitinophaga qingshengii</name>
    <dbReference type="NCBI Taxonomy" id="1569794"/>
    <lineage>
        <taxon>Bacteria</taxon>
        <taxon>Pseudomonadati</taxon>
        <taxon>Bacteroidota</taxon>
        <taxon>Chitinophagia</taxon>
        <taxon>Chitinophagales</taxon>
        <taxon>Chitinophagaceae</taxon>
        <taxon>Chitinophaga</taxon>
    </lineage>
</organism>
<protein>
    <submittedName>
        <fullName evidence="1">Class I lanthipeptide</fullName>
    </submittedName>
</protein>
<proteinExistence type="predicted"/>
<evidence type="ECO:0000313" key="1">
    <source>
        <dbReference type="EMBL" id="MBC9930181.1"/>
    </source>
</evidence>
<dbReference type="InterPro" id="IPR058238">
    <property type="entry name" value="Lant_leader_dom"/>
</dbReference>
<gene>
    <name evidence="1" type="ORF">ICL07_07320</name>
</gene>
<comment type="caution">
    <text evidence="1">The sequence shown here is derived from an EMBL/GenBank/DDBJ whole genome shotgun (WGS) entry which is preliminary data.</text>
</comment>
<accession>A0ABR7TI42</accession>
<dbReference type="RefSeq" id="WP_188087265.1">
    <property type="nucleotide sequence ID" value="NZ_JACVFC010000001.1"/>
</dbReference>
<dbReference type="NCBIfam" id="NF038153">
    <property type="entry name" value="lant_leader_L1a"/>
    <property type="match status" value="1"/>
</dbReference>
<keyword evidence="2" id="KW-1185">Reference proteome</keyword>
<dbReference type="Proteomes" id="UP000659124">
    <property type="component" value="Unassembled WGS sequence"/>
</dbReference>
<name>A0ABR7TI42_9BACT</name>
<sequence length="52" mass="5987">MKKKKLSLTKKLMVNKSTIGSLSDQKDTLKGKISYHTFINCDDEVRRNGHFC</sequence>